<dbReference type="InterPro" id="IPR017896">
    <property type="entry name" value="4Fe4S_Fe-S-bd"/>
</dbReference>
<dbReference type="AlphaFoldDB" id="A0A6M0R7J6"/>
<protein>
    <submittedName>
        <fullName evidence="8">4Fe-4S dicluster domain-containing protein</fullName>
    </submittedName>
</protein>
<evidence type="ECO:0000313" key="8">
    <source>
        <dbReference type="EMBL" id="NEZ46165.1"/>
    </source>
</evidence>
<dbReference type="PANTHER" id="PTHR42859">
    <property type="entry name" value="OXIDOREDUCTASE"/>
    <property type="match status" value="1"/>
</dbReference>
<dbReference type="PROSITE" id="PS00198">
    <property type="entry name" value="4FE4S_FER_1"/>
    <property type="match status" value="1"/>
</dbReference>
<evidence type="ECO:0000256" key="3">
    <source>
        <dbReference type="ARBA" id="ARBA00022723"/>
    </source>
</evidence>
<dbReference type="GO" id="GO:0046872">
    <property type="term" value="F:metal ion binding"/>
    <property type="evidence" value="ECO:0007669"/>
    <property type="project" value="UniProtKB-KW"/>
</dbReference>
<dbReference type="EMBL" id="SXDP01000002">
    <property type="protein sequence ID" value="NEZ46165.1"/>
    <property type="molecule type" value="Genomic_DNA"/>
</dbReference>
<sequence>MKLKTSSFVVVNSKKCIGCRACERACAAKHIDKELENKVEDIEAPKIARLFFHEEKKPSLPIHCRHCENSPCMKACRLGAISKKDGAVIVDQEKCVGCGLCTKACPFGAIKVLPKYKKKDNKLKKAAYKCDLCNGEEPACVKACPKDALRLVNVDEEKRNKNTKAALMFKIK</sequence>
<dbReference type="PANTHER" id="PTHR42859:SF10">
    <property type="entry name" value="DIMETHYLSULFOXIDE REDUCTASE CHAIN B"/>
    <property type="match status" value="1"/>
</dbReference>
<dbReference type="PROSITE" id="PS51379">
    <property type="entry name" value="4FE4S_FER_2"/>
    <property type="match status" value="3"/>
</dbReference>
<reference evidence="8 9" key="1">
    <citation type="submission" date="2019-04" db="EMBL/GenBank/DDBJ databases">
        <title>Genome sequencing of Clostridium botulinum Groups I-IV and Clostridium butyricum.</title>
        <authorList>
            <person name="Brunt J."/>
            <person name="Van Vliet A.H.M."/>
            <person name="Stringer S.C."/>
            <person name="Carter A.T."/>
            <person name="Peck M.W."/>
        </authorList>
    </citation>
    <scope>NUCLEOTIDE SEQUENCE [LARGE SCALE GENOMIC DNA]</scope>
    <source>
        <strain evidence="8 9">IFR 18/094</strain>
    </source>
</reference>
<evidence type="ECO:0000256" key="1">
    <source>
        <dbReference type="ARBA" id="ARBA00022448"/>
    </source>
</evidence>
<keyword evidence="1" id="KW-0813">Transport</keyword>
<evidence type="ECO:0000256" key="6">
    <source>
        <dbReference type="ARBA" id="ARBA00023014"/>
    </source>
</evidence>
<proteinExistence type="predicted"/>
<dbReference type="Gene3D" id="3.30.70.20">
    <property type="match status" value="2"/>
</dbReference>
<comment type="caution">
    <text evidence="8">The sequence shown here is derived from an EMBL/GenBank/DDBJ whole genome shotgun (WGS) entry which is preliminary data.</text>
</comment>
<dbReference type="Proteomes" id="UP000473885">
    <property type="component" value="Unassembled WGS sequence"/>
</dbReference>
<evidence type="ECO:0000256" key="2">
    <source>
        <dbReference type="ARBA" id="ARBA00022485"/>
    </source>
</evidence>
<name>A0A6M0R7J6_9CLOT</name>
<keyword evidence="9" id="KW-1185">Reference proteome</keyword>
<dbReference type="InterPro" id="IPR050294">
    <property type="entry name" value="RnfB_subfamily"/>
</dbReference>
<feature type="domain" description="4Fe-4S ferredoxin-type" evidence="7">
    <location>
        <begin position="121"/>
        <end position="154"/>
    </location>
</feature>
<dbReference type="InterPro" id="IPR017900">
    <property type="entry name" value="4Fe4S_Fe_S_CS"/>
</dbReference>
<evidence type="ECO:0000313" key="9">
    <source>
        <dbReference type="Proteomes" id="UP000473885"/>
    </source>
</evidence>
<evidence type="ECO:0000259" key="7">
    <source>
        <dbReference type="PROSITE" id="PS51379"/>
    </source>
</evidence>
<dbReference type="CDD" id="cd10554">
    <property type="entry name" value="HycB_like"/>
    <property type="match status" value="1"/>
</dbReference>
<evidence type="ECO:0000256" key="5">
    <source>
        <dbReference type="ARBA" id="ARBA00023004"/>
    </source>
</evidence>
<accession>A0A6M0R7J6</accession>
<dbReference type="RefSeq" id="WP_163248488.1">
    <property type="nucleotide sequence ID" value="NZ_SXDP01000002.1"/>
</dbReference>
<gene>
    <name evidence="8" type="ORF">FDF74_02935</name>
</gene>
<keyword evidence="6" id="KW-0411">Iron-sulfur</keyword>
<keyword evidence="3" id="KW-0479">Metal-binding</keyword>
<keyword evidence="5" id="KW-0408">Iron</keyword>
<dbReference type="Pfam" id="PF12837">
    <property type="entry name" value="Fer4_6"/>
    <property type="match status" value="1"/>
</dbReference>
<dbReference type="SUPFAM" id="SSF54862">
    <property type="entry name" value="4Fe-4S ferredoxins"/>
    <property type="match status" value="1"/>
</dbReference>
<organism evidence="8 9">
    <name type="scientific">Clostridium niameyense</name>
    <dbReference type="NCBI Taxonomy" id="1622073"/>
    <lineage>
        <taxon>Bacteria</taxon>
        <taxon>Bacillati</taxon>
        <taxon>Bacillota</taxon>
        <taxon>Clostridia</taxon>
        <taxon>Eubacteriales</taxon>
        <taxon>Clostridiaceae</taxon>
        <taxon>Clostridium</taxon>
    </lineage>
</organism>
<dbReference type="Pfam" id="PF13247">
    <property type="entry name" value="Fer4_11"/>
    <property type="match status" value="1"/>
</dbReference>
<dbReference type="GO" id="GO:0051539">
    <property type="term" value="F:4 iron, 4 sulfur cluster binding"/>
    <property type="evidence" value="ECO:0007669"/>
    <property type="project" value="UniProtKB-KW"/>
</dbReference>
<feature type="domain" description="4Fe-4S ferredoxin-type" evidence="7">
    <location>
        <begin position="7"/>
        <end position="36"/>
    </location>
</feature>
<keyword evidence="4" id="KW-0249">Electron transport</keyword>
<feature type="domain" description="4Fe-4S ferredoxin-type" evidence="7">
    <location>
        <begin position="86"/>
        <end position="115"/>
    </location>
</feature>
<evidence type="ECO:0000256" key="4">
    <source>
        <dbReference type="ARBA" id="ARBA00022982"/>
    </source>
</evidence>
<keyword evidence="2" id="KW-0004">4Fe-4S</keyword>